<name>A0A443J302_9RHOB</name>
<gene>
    <name evidence="3" type="ORF">D2T33_02450</name>
</gene>
<evidence type="ECO:0000256" key="2">
    <source>
        <dbReference type="SAM" id="Phobius"/>
    </source>
</evidence>
<protein>
    <recommendedName>
        <fullName evidence="5">Alpha/beta hydrolase</fullName>
    </recommendedName>
</protein>
<organism evidence="3 4">
    <name type="scientific">Paenirhodobacter populi</name>
    <dbReference type="NCBI Taxonomy" id="2306993"/>
    <lineage>
        <taxon>Bacteria</taxon>
        <taxon>Pseudomonadati</taxon>
        <taxon>Pseudomonadota</taxon>
        <taxon>Alphaproteobacteria</taxon>
        <taxon>Rhodobacterales</taxon>
        <taxon>Rhodobacter group</taxon>
        <taxon>Paenirhodobacter</taxon>
    </lineage>
</organism>
<keyword evidence="2" id="KW-0812">Transmembrane</keyword>
<dbReference type="Proteomes" id="UP000285710">
    <property type="component" value="Unassembled WGS sequence"/>
</dbReference>
<dbReference type="Gene3D" id="3.40.50.1820">
    <property type="entry name" value="alpha/beta hydrolase"/>
    <property type="match status" value="1"/>
</dbReference>
<feature type="transmembrane region" description="Helical" evidence="2">
    <location>
        <begin position="159"/>
        <end position="176"/>
    </location>
</feature>
<reference evidence="3 4" key="1">
    <citation type="submission" date="2019-01" db="EMBL/GenBank/DDBJ databases">
        <title>Sinorhodobacter populi sp. nov. isolated from the symptomatic bark tissue of Populus euramericana canker.</title>
        <authorList>
            <person name="Xu G."/>
        </authorList>
    </citation>
    <scope>NUCLEOTIDE SEQUENCE [LARGE SCALE GENOMIC DNA]</scope>
    <source>
        <strain evidence="3 4">2D-5</strain>
    </source>
</reference>
<keyword evidence="2" id="KW-0472">Membrane</keyword>
<accession>A0A443J302</accession>
<dbReference type="AlphaFoldDB" id="A0A443J302"/>
<evidence type="ECO:0000256" key="1">
    <source>
        <dbReference type="SAM" id="MobiDB-lite"/>
    </source>
</evidence>
<dbReference type="InterPro" id="IPR029058">
    <property type="entry name" value="AB_hydrolase_fold"/>
</dbReference>
<dbReference type="EMBL" id="SAUW01000002">
    <property type="protein sequence ID" value="RWR14832.1"/>
    <property type="molecule type" value="Genomic_DNA"/>
</dbReference>
<proteinExistence type="predicted"/>
<evidence type="ECO:0000313" key="3">
    <source>
        <dbReference type="EMBL" id="RWR14832.1"/>
    </source>
</evidence>
<dbReference type="RefSeq" id="WP_128268708.1">
    <property type="nucleotide sequence ID" value="NZ_SAUW01000002.1"/>
</dbReference>
<feature type="transmembrane region" description="Helical" evidence="2">
    <location>
        <begin position="123"/>
        <end position="153"/>
    </location>
</feature>
<keyword evidence="2" id="KW-1133">Transmembrane helix</keyword>
<evidence type="ECO:0000313" key="4">
    <source>
        <dbReference type="Proteomes" id="UP000285710"/>
    </source>
</evidence>
<dbReference type="SUPFAM" id="SSF53474">
    <property type="entry name" value="alpha/beta-Hydrolases"/>
    <property type="match status" value="1"/>
</dbReference>
<sequence>MDATDPHAVRRRQVFYIPGFDPFHPRRYRELYRNQAAEQARIAGYQISVSPKRGEGRYGWHIHAIQDGVRTETDMEVLIWSDIVRGSMKASIPATYAQLLRTVWAYVGSGALFRLMRLRRGPVLAALYPIVMLLVQAAIGLGLGVGLACALPAFPHDGAVRLAIVAAVLVAALRLFRALDKRIFAYYLMHDYAFTARWKGAYPPELEARMADFAGTIAAALRAPCDEVLLIGHSSGAHLAISILADLTRQGRIPQEGPRMALLTLGQVVPMVSFLPGARRLRADLAWLSTREEIFWLDVTAPGDPCSFALCDPVAVSGVAPPDQRWPLVISAAFRRSLSPERRKRLRGRFFRLHFQYLCAFDNPANYDYFRITAGPVTLASRYQGRAPSPSRITRAAQHPADA</sequence>
<evidence type="ECO:0008006" key="5">
    <source>
        <dbReference type="Google" id="ProtNLM"/>
    </source>
</evidence>
<feature type="region of interest" description="Disordered" evidence="1">
    <location>
        <begin position="383"/>
        <end position="403"/>
    </location>
</feature>
<keyword evidence="4" id="KW-1185">Reference proteome</keyword>
<reference evidence="3 4" key="2">
    <citation type="submission" date="2019-01" db="EMBL/GenBank/DDBJ databases">
        <authorList>
            <person name="Li Y."/>
        </authorList>
    </citation>
    <scope>NUCLEOTIDE SEQUENCE [LARGE SCALE GENOMIC DNA]</scope>
    <source>
        <strain evidence="3 4">2D-5</strain>
    </source>
</reference>
<comment type="caution">
    <text evidence="3">The sequence shown here is derived from an EMBL/GenBank/DDBJ whole genome shotgun (WGS) entry which is preliminary data.</text>
</comment>